<name>A0A7J7LX52_9MAGN</name>
<organism evidence="2 3">
    <name type="scientific">Kingdonia uniflora</name>
    <dbReference type="NCBI Taxonomy" id="39325"/>
    <lineage>
        <taxon>Eukaryota</taxon>
        <taxon>Viridiplantae</taxon>
        <taxon>Streptophyta</taxon>
        <taxon>Embryophyta</taxon>
        <taxon>Tracheophyta</taxon>
        <taxon>Spermatophyta</taxon>
        <taxon>Magnoliopsida</taxon>
        <taxon>Ranunculales</taxon>
        <taxon>Circaeasteraceae</taxon>
        <taxon>Kingdonia</taxon>
    </lineage>
</organism>
<dbReference type="Proteomes" id="UP000541444">
    <property type="component" value="Unassembled WGS sequence"/>
</dbReference>
<dbReference type="AlphaFoldDB" id="A0A7J7LX52"/>
<evidence type="ECO:0000313" key="3">
    <source>
        <dbReference type="Proteomes" id="UP000541444"/>
    </source>
</evidence>
<reference evidence="2 3" key="1">
    <citation type="journal article" date="2020" name="IScience">
        <title>Genome Sequencing of the Endangered Kingdonia uniflora (Circaeasteraceae, Ranunculales) Reveals Potential Mechanisms of Evolutionary Specialization.</title>
        <authorList>
            <person name="Sun Y."/>
            <person name="Deng T."/>
            <person name="Zhang A."/>
            <person name="Moore M.J."/>
            <person name="Landis J.B."/>
            <person name="Lin N."/>
            <person name="Zhang H."/>
            <person name="Zhang X."/>
            <person name="Huang J."/>
            <person name="Zhang X."/>
            <person name="Sun H."/>
            <person name="Wang H."/>
        </authorList>
    </citation>
    <scope>NUCLEOTIDE SEQUENCE [LARGE SCALE GENOMIC DNA]</scope>
    <source>
        <strain evidence="2">TB1705</strain>
        <tissue evidence="2">Leaf</tissue>
    </source>
</reference>
<keyword evidence="3" id="KW-1185">Reference proteome</keyword>
<comment type="caution">
    <text evidence="2">The sequence shown here is derived from an EMBL/GenBank/DDBJ whole genome shotgun (WGS) entry which is preliminary data.</text>
</comment>
<feature type="region of interest" description="Disordered" evidence="1">
    <location>
        <begin position="65"/>
        <end position="99"/>
    </location>
</feature>
<proteinExistence type="predicted"/>
<accession>A0A7J7LX52</accession>
<sequence>MEMQAPRMAIGNRVQTHYAVVDTNSSLVEFAASDFFGDTDAVPIKVVPLPIIEQPDVVMMEDNERPPIWPTSQVERKGNSLQSGKENTKKVKKPKASKLPVEELDDLPHMYFSDDEPNIKYEGGVGLGGDAPLNVETEDSQDAEEGYYSNYSSVDGDVEFRDLAKECDNIFTTEEAKVHHTTLPVHNPGDRPIHKLLEKVNIMLIKLMYDRRLKSKEWEETGLVLVPRAQTHIDKMIKCYGQYQIQGIISGSFLTIGINGQRWRVNTNTHECDCHI</sequence>
<gene>
    <name evidence="2" type="ORF">GIB67_039343</name>
</gene>
<protein>
    <submittedName>
        <fullName evidence="2">Uncharacterized protein</fullName>
    </submittedName>
</protein>
<evidence type="ECO:0000256" key="1">
    <source>
        <dbReference type="SAM" id="MobiDB-lite"/>
    </source>
</evidence>
<evidence type="ECO:0000313" key="2">
    <source>
        <dbReference type="EMBL" id="KAF6147213.1"/>
    </source>
</evidence>
<dbReference type="EMBL" id="JACGCM010001933">
    <property type="protein sequence ID" value="KAF6147213.1"/>
    <property type="molecule type" value="Genomic_DNA"/>
</dbReference>